<dbReference type="OrthoDB" id="112280at2157"/>
<keyword evidence="1" id="KW-1133">Transmembrane helix</keyword>
<keyword evidence="3" id="KW-1185">Reference proteome</keyword>
<evidence type="ECO:0000256" key="1">
    <source>
        <dbReference type="SAM" id="Phobius"/>
    </source>
</evidence>
<protein>
    <submittedName>
        <fullName evidence="2">Uncharacterized protein</fullName>
    </submittedName>
</protein>
<evidence type="ECO:0000313" key="2">
    <source>
        <dbReference type="EMBL" id="ADN35646.1"/>
    </source>
</evidence>
<dbReference type="KEGG" id="mpi:Mpet_0877"/>
<dbReference type="GeneID" id="9743335"/>
<feature type="transmembrane region" description="Helical" evidence="1">
    <location>
        <begin position="13"/>
        <end position="34"/>
    </location>
</feature>
<sequence length="183" mass="20121">MIFLSAILELGKFFVIIILLPAALAGFFSLLLYYGLTKIRPPADRFAPVVPVVVGFIFCVLLAFFGNSWSSVLLDLVIMSMGVLTSFMAVRRLFPDRFLYAVLFLCTVIAVCERFIYGFGMVFGSGGSGSPVFQLLTSFSSSNEGFLILNSVALYLEMVIISAVMFGLVIIAMKIFRKISEMG</sequence>
<keyword evidence="1" id="KW-0472">Membrane</keyword>
<dbReference type="Proteomes" id="UP000006565">
    <property type="component" value="Chromosome"/>
</dbReference>
<feature type="transmembrane region" description="Helical" evidence="1">
    <location>
        <begin position="46"/>
        <end position="66"/>
    </location>
</feature>
<dbReference type="EMBL" id="CP002117">
    <property type="protein sequence ID" value="ADN35646.1"/>
    <property type="molecule type" value="Genomic_DNA"/>
</dbReference>
<dbReference type="RefSeq" id="WP_013328824.1">
    <property type="nucleotide sequence ID" value="NC_014507.1"/>
</dbReference>
<evidence type="ECO:0000313" key="3">
    <source>
        <dbReference type="Proteomes" id="UP000006565"/>
    </source>
</evidence>
<feature type="transmembrane region" description="Helical" evidence="1">
    <location>
        <begin position="102"/>
        <end position="126"/>
    </location>
</feature>
<dbReference type="HOGENOM" id="CLU_1567160_0_0_2"/>
<name>E1RJC8_METP4</name>
<proteinExistence type="predicted"/>
<keyword evidence="1" id="KW-0812">Transmembrane</keyword>
<dbReference type="STRING" id="679926.Mpet_0877"/>
<gene>
    <name evidence="2" type="ordered locus">Mpet_0877</name>
</gene>
<accession>E1RJC8</accession>
<feature type="transmembrane region" description="Helical" evidence="1">
    <location>
        <begin position="146"/>
        <end position="173"/>
    </location>
</feature>
<feature type="transmembrane region" description="Helical" evidence="1">
    <location>
        <begin position="72"/>
        <end position="90"/>
    </location>
</feature>
<dbReference type="AlphaFoldDB" id="E1RJC8"/>
<organism evidence="2 3">
    <name type="scientific">Methanolacinia petrolearia (strain DSM 11571 / OCM 486 / SEBR 4847)</name>
    <name type="common">Methanoplanus petrolearius</name>
    <dbReference type="NCBI Taxonomy" id="679926"/>
    <lineage>
        <taxon>Archaea</taxon>
        <taxon>Methanobacteriati</taxon>
        <taxon>Methanobacteriota</taxon>
        <taxon>Stenosarchaea group</taxon>
        <taxon>Methanomicrobia</taxon>
        <taxon>Methanomicrobiales</taxon>
        <taxon>Methanomicrobiaceae</taxon>
        <taxon>Methanolacinia</taxon>
    </lineage>
</organism>
<reference evidence="2 3" key="1">
    <citation type="journal article" date="2010" name="Stand. Genomic Sci.">
        <title>Complete genome sequence of Methanoplanus petrolearius type strain (SEBR 4847).</title>
        <authorList>
            <person name="Brambilla E."/>
            <person name="Djao O.D."/>
            <person name="Daligault H."/>
            <person name="Lapidus A."/>
            <person name="Lucas S."/>
            <person name="Hammon N."/>
            <person name="Nolan M."/>
            <person name="Tice H."/>
            <person name="Cheng J.F."/>
            <person name="Han C."/>
            <person name="Tapia R."/>
            <person name="Goodwin L."/>
            <person name="Pitluck S."/>
            <person name="Liolios K."/>
            <person name="Ivanova N."/>
            <person name="Mavromatis K."/>
            <person name="Mikhailova N."/>
            <person name="Pati A."/>
            <person name="Chen A."/>
            <person name="Palaniappan K."/>
            <person name="Land M."/>
            <person name="Hauser L."/>
            <person name="Chang Y.J."/>
            <person name="Jeffries C.D."/>
            <person name="Rohde M."/>
            <person name="Spring S."/>
            <person name="Sikorski J."/>
            <person name="Goker M."/>
            <person name="Woyke T."/>
            <person name="Bristow J."/>
            <person name="Eisen J.A."/>
            <person name="Markowitz V."/>
            <person name="Hugenholtz P."/>
            <person name="Kyrpides N.C."/>
            <person name="Klenk H.P."/>
        </authorList>
    </citation>
    <scope>NUCLEOTIDE SEQUENCE [LARGE SCALE GENOMIC DNA]</scope>
    <source>
        <strain evidence="3">DSM 11571 / OCM 486 / SEBR 4847</strain>
    </source>
</reference>